<evidence type="ECO:0000313" key="2">
    <source>
        <dbReference type="EMBL" id="MBE9031090.1"/>
    </source>
</evidence>
<protein>
    <submittedName>
        <fullName evidence="2">DUF4377 domain-containing protein</fullName>
    </submittedName>
</protein>
<accession>A0A928VR70</accession>
<evidence type="ECO:0000313" key="3">
    <source>
        <dbReference type="Proteomes" id="UP000625316"/>
    </source>
</evidence>
<dbReference type="Proteomes" id="UP000625316">
    <property type="component" value="Unassembled WGS sequence"/>
</dbReference>
<dbReference type="Pfam" id="PF14302">
    <property type="entry name" value="DUF4377"/>
    <property type="match status" value="1"/>
</dbReference>
<keyword evidence="3" id="KW-1185">Reference proteome</keyword>
<gene>
    <name evidence="2" type="ORF">IQ266_15250</name>
</gene>
<dbReference type="AlphaFoldDB" id="A0A928VR70"/>
<name>A0A928VR70_9CYAN</name>
<organism evidence="2 3">
    <name type="scientific">Romeriopsis navalis LEGE 11480</name>
    <dbReference type="NCBI Taxonomy" id="2777977"/>
    <lineage>
        <taxon>Bacteria</taxon>
        <taxon>Bacillati</taxon>
        <taxon>Cyanobacteriota</taxon>
        <taxon>Cyanophyceae</taxon>
        <taxon>Leptolyngbyales</taxon>
        <taxon>Leptolyngbyaceae</taxon>
        <taxon>Romeriopsis</taxon>
        <taxon>Romeriopsis navalis</taxon>
    </lineage>
</organism>
<dbReference type="InterPro" id="IPR025485">
    <property type="entry name" value="DUF4377"/>
</dbReference>
<dbReference type="EMBL" id="JADEXQ010000052">
    <property type="protein sequence ID" value="MBE9031090.1"/>
    <property type="molecule type" value="Genomic_DNA"/>
</dbReference>
<comment type="caution">
    <text evidence="2">The sequence shown here is derived from an EMBL/GenBank/DDBJ whole genome shotgun (WGS) entry which is preliminary data.</text>
</comment>
<feature type="domain" description="DUF4377" evidence="1">
    <location>
        <begin position="39"/>
        <end position="110"/>
    </location>
</feature>
<evidence type="ECO:0000259" key="1">
    <source>
        <dbReference type="Pfam" id="PF14302"/>
    </source>
</evidence>
<proteinExistence type="predicted"/>
<dbReference type="RefSeq" id="WP_264325919.1">
    <property type="nucleotide sequence ID" value="NZ_JADEXQ010000052.1"/>
</dbReference>
<reference evidence="2" key="1">
    <citation type="submission" date="2020-10" db="EMBL/GenBank/DDBJ databases">
        <authorList>
            <person name="Castelo-Branco R."/>
            <person name="Eusebio N."/>
            <person name="Adriana R."/>
            <person name="Vieira A."/>
            <person name="Brugerolle De Fraissinette N."/>
            <person name="Rezende De Castro R."/>
            <person name="Schneider M.P."/>
            <person name="Vasconcelos V."/>
            <person name="Leao P.N."/>
        </authorList>
    </citation>
    <scope>NUCLEOTIDE SEQUENCE</scope>
    <source>
        <strain evidence="2">LEGE 11480</strain>
    </source>
</reference>
<sequence length="114" mass="12709">MIAGTAVCHAAITTQATSMPQPLPLRPTRRLTSKFMKVTVSPARKSCQGMIPMQCLVVDGETFFSEIDGFQFEPGYNYTLMIRQNPRSPDGGIIADASIYRYQLVNVYQKTQSK</sequence>